<dbReference type="Proteomes" id="UP000186026">
    <property type="component" value="Unassembled WGS sequence"/>
</dbReference>
<keyword evidence="1" id="KW-0732">Signal</keyword>
<reference evidence="3" key="1">
    <citation type="submission" date="2017-01" db="EMBL/GenBank/DDBJ databases">
        <authorList>
            <person name="Varghese N."/>
            <person name="Submissions S."/>
        </authorList>
    </citation>
    <scope>NUCLEOTIDE SEQUENCE [LARGE SCALE GENOMIC DNA]</scope>
    <source>
        <strain evidence="3">DSM 46698</strain>
    </source>
</reference>
<dbReference type="OrthoDB" id="836336at2"/>
<protein>
    <recommendedName>
        <fullName evidence="4">DUF4136 domain-containing protein</fullName>
    </recommendedName>
</protein>
<keyword evidence="3" id="KW-1185">Reference proteome</keyword>
<feature type="chain" id="PRO_5012704142" description="DUF4136 domain-containing protein" evidence="1">
    <location>
        <begin position="24"/>
        <end position="224"/>
    </location>
</feature>
<dbReference type="EMBL" id="FTOP01000013">
    <property type="protein sequence ID" value="SIT04245.1"/>
    <property type="molecule type" value="Genomic_DNA"/>
</dbReference>
<organism evidence="2 3">
    <name type="scientific">Belliella pelovolcani</name>
    <dbReference type="NCBI Taxonomy" id="529505"/>
    <lineage>
        <taxon>Bacteria</taxon>
        <taxon>Pseudomonadati</taxon>
        <taxon>Bacteroidota</taxon>
        <taxon>Cytophagia</taxon>
        <taxon>Cytophagales</taxon>
        <taxon>Cyclobacteriaceae</taxon>
        <taxon>Belliella</taxon>
    </lineage>
</organism>
<dbReference type="PROSITE" id="PS51257">
    <property type="entry name" value="PROKAR_LIPOPROTEIN"/>
    <property type="match status" value="1"/>
</dbReference>
<sequence length="224" mass="24945">MMKSTVYSIFAASILLLSSCASSKFKTNGTDPSTITELSILEPVSYIHGINKGNQSELSDSLSFYSQVLWTDVIKQNQYRLPKISKLNIDDVHESSIIAQQTVEFLDMLAVSKNIQNVPVPPMVIAALDAEQSRYGLLSVHSGFTRRKGNYTGQILKSIGIGVLTMGMYYPVPSKSNSTLFIAIVDNQTSQPVFFKTSTLMDKEPLDPKVLNKQLDKLFKGYFW</sequence>
<dbReference type="AlphaFoldDB" id="A0A1N7P0S9"/>
<evidence type="ECO:0000313" key="2">
    <source>
        <dbReference type="EMBL" id="SIT04245.1"/>
    </source>
</evidence>
<proteinExistence type="predicted"/>
<feature type="signal peptide" evidence="1">
    <location>
        <begin position="1"/>
        <end position="23"/>
    </location>
</feature>
<evidence type="ECO:0000256" key="1">
    <source>
        <dbReference type="SAM" id="SignalP"/>
    </source>
</evidence>
<evidence type="ECO:0008006" key="4">
    <source>
        <dbReference type="Google" id="ProtNLM"/>
    </source>
</evidence>
<accession>A0A1N7P0S9</accession>
<dbReference type="RefSeq" id="WP_076502340.1">
    <property type="nucleotide sequence ID" value="NZ_FTOP01000013.1"/>
</dbReference>
<gene>
    <name evidence="2" type="ORF">SAMN05421761_11321</name>
</gene>
<evidence type="ECO:0000313" key="3">
    <source>
        <dbReference type="Proteomes" id="UP000186026"/>
    </source>
</evidence>
<name>A0A1N7P0S9_9BACT</name>